<protein>
    <submittedName>
        <fullName evidence="1">Uncharacterized protein</fullName>
    </submittedName>
</protein>
<dbReference type="AlphaFoldDB" id="A0A9D4CLR3"/>
<comment type="caution">
    <text evidence="1">The sequence shown here is derived from an EMBL/GenBank/DDBJ whole genome shotgun (WGS) entry which is preliminary data.</text>
</comment>
<evidence type="ECO:0000313" key="2">
    <source>
        <dbReference type="Proteomes" id="UP000828390"/>
    </source>
</evidence>
<accession>A0A9D4CLR3</accession>
<reference evidence="1" key="2">
    <citation type="submission" date="2020-11" db="EMBL/GenBank/DDBJ databases">
        <authorList>
            <person name="McCartney M.A."/>
            <person name="Auch B."/>
            <person name="Kono T."/>
            <person name="Mallez S."/>
            <person name="Becker A."/>
            <person name="Gohl D.M."/>
            <person name="Silverstein K.A.T."/>
            <person name="Koren S."/>
            <person name="Bechman K.B."/>
            <person name="Herman A."/>
            <person name="Abrahante J.E."/>
            <person name="Garbe J."/>
        </authorList>
    </citation>
    <scope>NUCLEOTIDE SEQUENCE</scope>
    <source>
        <strain evidence="1">Duluth1</strain>
        <tissue evidence="1">Whole animal</tissue>
    </source>
</reference>
<evidence type="ECO:0000313" key="1">
    <source>
        <dbReference type="EMBL" id="KAH3727307.1"/>
    </source>
</evidence>
<name>A0A9D4CLR3_DREPO</name>
<dbReference type="Proteomes" id="UP000828390">
    <property type="component" value="Unassembled WGS sequence"/>
</dbReference>
<proteinExistence type="predicted"/>
<keyword evidence="2" id="KW-1185">Reference proteome</keyword>
<gene>
    <name evidence="1" type="ORF">DPMN_053237</name>
</gene>
<dbReference type="EMBL" id="JAIWYP010000012">
    <property type="protein sequence ID" value="KAH3727307.1"/>
    <property type="molecule type" value="Genomic_DNA"/>
</dbReference>
<organism evidence="1 2">
    <name type="scientific">Dreissena polymorpha</name>
    <name type="common">Zebra mussel</name>
    <name type="synonym">Mytilus polymorpha</name>
    <dbReference type="NCBI Taxonomy" id="45954"/>
    <lineage>
        <taxon>Eukaryota</taxon>
        <taxon>Metazoa</taxon>
        <taxon>Spiralia</taxon>
        <taxon>Lophotrochozoa</taxon>
        <taxon>Mollusca</taxon>
        <taxon>Bivalvia</taxon>
        <taxon>Autobranchia</taxon>
        <taxon>Heteroconchia</taxon>
        <taxon>Euheterodonta</taxon>
        <taxon>Imparidentia</taxon>
        <taxon>Neoheterodontei</taxon>
        <taxon>Myida</taxon>
        <taxon>Dreissenoidea</taxon>
        <taxon>Dreissenidae</taxon>
        <taxon>Dreissena</taxon>
    </lineage>
</organism>
<reference evidence="1" key="1">
    <citation type="journal article" date="2019" name="bioRxiv">
        <title>The Genome of the Zebra Mussel, Dreissena polymorpha: A Resource for Invasive Species Research.</title>
        <authorList>
            <person name="McCartney M.A."/>
            <person name="Auch B."/>
            <person name="Kono T."/>
            <person name="Mallez S."/>
            <person name="Zhang Y."/>
            <person name="Obille A."/>
            <person name="Becker A."/>
            <person name="Abrahante J.E."/>
            <person name="Garbe J."/>
            <person name="Badalamenti J.P."/>
            <person name="Herman A."/>
            <person name="Mangelson H."/>
            <person name="Liachko I."/>
            <person name="Sullivan S."/>
            <person name="Sone E.D."/>
            <person name="Koren S."/>
            <person name="Silverstein K.A.T."/>
            <person name="Beckman K.B."/>
            <person name="Gohl D.M."/>
        </authorList>
    </citation>
    <scope>NUCLEOTIDE SEQUENCE</scope>
    <source>
        <strain evidence="1">Duluth1</strain>
        <tissue evidence="1">Whole animal</tissue>
    </source>
</reference>
<sequence length="131" mass="14553">MKSGYSALVKTWQLPSGGTCCREPDEKNRTSMIFFSLSSHYFAETYTCGCSDSMVNKQSAMTGCTLRWGMSFLLPTTTMLIGGTHFYFGVMPQADVLEVNGGEYEDERIGAPNVRFHDHVKRVTSVTIKAT</sequence>